<keyword evidence="2" id="KW-1185">Reference proteome</keyword>
<dbReference type="Proteomes" id="UP000887565">
    <property type="component" value="Unplaced"/>
</dbReference>
<dbReference type="WBParaSite" id="nRc.2.0.1.t23917-RA">
    <property type="protein sequence ID" value="nRc.2.0.1.t23917-RA"/>
    <property type="gene ID" value="nRc.2.0.1.g23917"/>
</dbReference>
<sequence>FIIIVILTKITGEGCGAKGRRQKFENPKPDGWHYSSSSSLSDNIGSSLGKSRTRPPQGWILRRTSIFRDCGAVADGEGDAWMMLTSSLTGCSISPKVLAATVGELVARVEEGWWTIADSI</sequence>
<dbReference type="AlphaFoldDB" id="A0A915JCN1"/>
<evidence type="ECO:0000256" key="1">
    <source>
        <dbReference type="SAM" id="MobiDB-lite"/>
    </source>
</evidence>
<name>A0A915JCN1_ROMCU</name>
<feature type="region of interest" description="Disordered" evidence="1">
    <location>
        <begin position="18"/>
        <end position="56"/>
    </location>
</feature>
<feature type="compositionally biased region" description="Low complexity" evidence="1">
    <location>
        <begin position="35"/>
        <end position="47"/>
    </location>
</feature>
<organism evidence="2 3">
    <name type="scientific">Romanomermis culicivorax</name>
    <name type="common">Nematode worm</name>
    <dbReference type="NCBI Taxonomy" id="13658"/>
    <lineage>
        <taxon>Eukaryota</taxon>
        <taxon>Metazoa</taxon>
        <taxon>Ecdysozoa</taxon>
        <taxon>Nematoda</taxon>
        <taxon>Enoplea</taxon>
        <taxon>Dorylaimia</taxon>
        <taxon>Mermithida</taxon>
        <taxon>Mermithoidea</taxon>
        <taxon>Mermithidae</taxon>
        <taxon>Romanomermis</taxon>
    </lineage>
</organism>
<reference evidence="3" key="1">
    <citation type="submission" date="2022-11" db="UniProtKB">
        <authorList>
            <consortium name="WormBaseParasite"/>
        </authorList>
    </citation>
    <scope>IDENTIFICATION</scope>
</reference>
<accession>A0A915JCN1</accession>
<proteinExistence type="predicted"/>
<evidence type="ECO:0000313" key="3">
    <source>
        <dbReference type="WBParaSite" id="nRc.2.0.1.t23917-RA"/>
    </source>
</evidence>
<evidence type="ECO:0000313" key="2">
    <source>
        <dbReference type="Proteomes" id="UP000887565"/>
    </source>
</evidence>
<protein>
    <submittedName>
        <fullName evidence="3">Uncharacterized protein</fullName>
    </submittedName>
</protein>
<feature type="compositionally biased region" description="Basic and acidic residues" evidence="1">
    <location>
        <begin position="22"/>
        <end position="31"/>
    </location>
</feature>